<evidence type="ECO:0000313" key="2">
    <source>
        <dbReference type="EMBL" id="KAK4101054.1"/>
    </source>
</evidence>
<feature type="region of interest" description="Disordered" evidence="1">
    <location>
        <begin position="1"/>
        <end position="33"/>
    </location>
</feature>
<organism evidence="2 3">
    <name type="scientific">Parathielavia hyrcaniae</name>
    <dbReference type="NCBI Taxonomy" id="113614"/>
    <lineage>
        <taxon>Eukaryota</taxon>
        <taxon>Fungi</taxon>
        <taxon>Dikarya</taxon>
        <taxon>Ascomycota</taxon>
        <taxon>Pezizomycotina</taxon>
        <taxon>Sordariomycetes</taxon>
        <taxon>Sordariomycetidae</taxon>
        <taxon>Sordariales</taxon>
        <taxon>Chaetomiaceae</taxon>
        <taxon>Parathielavia</taxon>
    </lineage>
</organism>
<comment type="caution">
    <text evidence="2">The sequence shown here is derived from an EMBL/GenBank/DDBJ whole genome shotgun (WGS) entry which is preliminary data.</text>
</comment>
<keyword evidence="3" id="KW-1185">Reference proteome</keyword>
<dbReference type="AlphaFoldDB" id="A0AAN6T1X2"/>
<feature type="compositionally biased region" description="Pro residues" evidence="1">
    <location>
        <begin position="19"/>
        <end position="30"/>
    </location>
</feature>
<proteinExistence type="predicted"/>
<evidence type="ECO:0000313" key="3">
    <source>
        <dbReference type="Proteomes" id="UP001305647"/>
    </source>
</evidence>
<protein>
    <submittedName>
        <fullName evidence="2">Uncharacterized protein</fullName>
    </submittedName>
</protein>
<reference evidence="2" key="1">
    <citation type="journal article" date="2023" name="Mol. Phylogenet. Evol.">
        <title>Genome-scale phylogeny and comparative genomics of the fungal order Sordariales.</title>
        <authorList>
            <person name="Hensen N."/>
            <person name="Bonometti L."/>
            <person name="Westerberg I."/>
            <person name="Brannstrom I.O."/>
            <person name="Guillou S."/>
            <person name="Cros-Aarteil S."/>
            <person name="Calhoun S."/>
            <person name="Haridas S."/>
            <person name="Kuo A."/>
            <person name="Mondo S."/>
            <person name="Pangilinan J."/>
            <person name="Riley R."/>
            <person name="LaButti K."/>
            <person name="Andreopoulos B."/>
            <person name="Lipzen A."/>
            <person name="Chen C."/>
            <person name="Yan M."/>
            <person name="Daum C."/>
            <person name="Ng V."/>
            <person name="Clum A."/>
            <person name="Steindorff A."/>
            <person name="Ohm R.A."/>
            <person name="Martin F."/>
            <person name="Silar P."/>
            <person name="Natvig D.O."/>
            <person name="Lalanne C."/>
            <person name="Gautier V."/>
            <person name="Ament-Velasquez S.L."/>
            <person name="Kruys A."/>
            <person name="Hutchinson M.I."/>
            <person name="Powell A.J."/>
            <person name="Barry K."/>
            <person name="Miller A.N."/>
            <person name="Grigoriev I.V."/>
            <person name="Debuchy R."/>
            <person name="Gladieux P."/>
            <person name="Hiltunen Thoren M."/>
            <person name="Johannesson H."/>
        </authorList>
    </citation>
    <scope>NUCLEOTIDE SEQUENCE</scope>
    <source>
        <strain evidence="2">CBS 757.83</strain>
    </source>
</reference>
<name>A0AAN6T1X2_9PEZI</name>
<evidence type="ECO:0000256" key="1">
    <source>
        <dbReference type="SAM" id="MobiDB-lite"/>
    </source>
</evidence>
<reference evidence="2" key="2">
    <citation type="submission" date="2023-05" db="EMBL/GenBank/DDBJ databases">
        <authorList>
            <consortium name="Lawrence Berkeley National Laboratory"/>
            <person name="Steindorff A."/>
            <person name="Hensen N."/>
            <person name="Bonometti L."/>
            <person name="Westerberg I."/>
            <person name="Brannstrom I.O."/>
            <person name="Guillou S."/>
            <person name="Cros-Aarteil S."/>
            <person name="Calhoun S."/>
            <person name="Haridas S."/>
            <person name="Kuo A."/>
            <person name="Mondo S."/>
            <person name="Pangilinan J."/>
            <person name="Riley R."/>
            <person name="Labutti K."/>
            <person name="Andreopoulos B."/>
            <person name="Lipzen A."/>
            <person name="Chen C."/>
            <person name="Yanf M."/>
            <person name="Daum C."/>
            <person name="Ng V."/>
            <person name="Clum A."/>
            <person name="Ohm R."/>
            <person name="Martin F."/>
            <person name="Silar P."/>
            <person name="Natvig D."/>
            <person name="Lalanne C."/>
            <person name="Gautier V."/>
            <person name="Ament-Velasquez S.L."/>
            <person name="Kruys A."/>
            <person name="Hutchinson M.I."/>
            <person name="Powell A.J."/>
            <person name="Barry K."/>
            <person name="Miller A.N."/>
            <person name="Grigoriev I.V."/>
            <person name="Debuchy R."/>
            <person name="Gladieux P."/>
            <person name="Thoren M.H."/>
            <person name="Johannesson H."/>
        </authorList>
    </citation>
    <scope>NUCLEOTIDE SEQUENCE</scope>
    <source>
        <strain evidence="2">CBS 757.83</strain>
    </source>
</reference>
<dbReference type="Proteomes" id="UP001305647">
    <property type="component" value="Unassembled WGS sequence"/>
</dbReference>
<sequence length="203" mass="22704">MPGSRPSSRHSSQASRPQTPQPRPPTPPMDKPGLVVPMGAVAFMDPEGNWEMITSVGGDRKFKGTAAAGKHNLFTDRMSSCFTVVIWGGSGAAYLSHVSAYLGFDATKRTELATMQAAFKTLWNKHHRELGTDFRVFVVDGEFTDDNNRELLLERIFGKNIASHQTKTKFKCEERPYPRTAKHGTGQVWTHPKQLYVEDVRKI</sequence>
<accession>A0AAN6T1X2</accession>
<dbReference type="EMBL" id="MU863637">
    <property type="protein sequence ID" value="KAK4101054.1"/>
    <property type="molecule type" value="Genomic_DNA"/>
</dbReference>
<gene>
    <name evidence="2" type="ORF">N658DRAFT_496748</name>
</gene>
<feature type="compositionally biased region" description="Low complexity" evidence="1">
    <location>
        <begin position="1"/>
        <end position="18"/>
    </location>
</feature>